<dbReference type="Proteomes" id="UP000235460">
    <property type="component" value="Unassembled WGS sequence"/>
</dbReference>
<dbReference type="GO" id="GO:0006935">
    <property type="term" value="P:chemotaxis"/>
    <property type="evidence" value="ECO:0007669"/>
    <property type="project" value="UniProtKB-ARBA"/>
</dbReference>
<evidence type="ECO:0000256" key="2">
    <source>
        <dbReference type="ARBA" id="ARBA00023224"/>
    </source>
</evidence>
<feature type="domain" description="HAMP" evidence="8">
    <location>
        <begin position="211"/>
        <end position="263"/>
    </location>
</feature>
<proteinExistence type="inferred from homology"/>
<name>A0A2N7PQG2_9BACT</name>
<evidence type="ECO:0000256" key="5">
    <source>
        <dbReference type="SAM" id="Coils"/>
    </source>
</evidence>
<feature type="domain" description="Methyl-accepting transducer" evidence="7">
    <location>
        <begin position="268"/>
        <end position="504"/>
    </location>
</feature>
<comment type="subcellular location">
    <subcellularLocation>
        <location evidence="1">Membrane</location>
    </subcellularLocation>
</comment>
<dbReference type="GO" id="GO:0007165">
    <property type="term" value="P:signal transduction"/>
    <property type="evidence" value="ECO:0007669"/>
    <property type="project" value="UniProtKB-KW"/>
</dbReference>
<dbReference type="GO" id="GO:0016020">
    <property type="term" value="C:membrane"/>
    <property type="evidence" value="ECO:0007669"/>
    <property type="project" value="UniProtKB-SubCell"/>
</dbReference>
<protein>
    <submittedName>
        <fullName evidence="9">Methyl-accepting chemotaxis protein</fullName>
    </submittedName>
</protein>
<dbReference type="PROSITE" id="PS50885">
    <property type="entry name" value="HAMP"/>
    <property type="match status" value="1"/>
</dbReference>
<keyword evidence="6" id="KW-0472">Membrane</keyword>
<dbReference type="PANTHER" id="PTHR32089">
    <property type="entry name" value="METHYL-ACCEPTING CHEMOTAXIS PROTEIN MCPB"/>
    <property type="match status" value="1"/>
</dbReference>
<dbReference type="Pfam" id="PF00015">
    <property type="entry name" value="MCPsignal"/>
    <property type="match status" value="1"/>
</dbReference>
<keyword evidence="5" id="KW-0175">Coiled coil</keyword>
<evidence type="ECO:0000259" key="8">
    <source>
        <dbReference type="PROSITE" id="PS50885"/>
    </source>
</evidence>
<dbReference type="SMART" id="SM00304">
    <property type="entry name" value="HAMP"/>
    <property type="match status" value="1"/>
</dbReference>
<evidence type="ECO:0000313" key="10">
    <source>
        <dbReference type="Proteomes" id="UP000235460"/>
    </source>
</evidence>
<dbReference type="PROSITE" id="PS50111">
    <property type="entry name" value="CHEMOTAXIS_TRANSDUC_2"/>
    <property type="match status" value="1"/>
</dbReference>
<dbReference type="CDD" id="cd06225">
    <property type="entry name" value="HAMP"/>
    <property type="match status" value="1"/>
</dbReference>
<evidence type="ECO:0000313" key="9">
    <source>
        <dbReference type="EMBL" id="PMP69121.1"/>
    </source>
</evidence>
<keyword evidence="2 4" id="KW-0807">Transducer</keyword>
<dbReference type="SMART" id="SM00283">
    <property type="entry name" value="MA"/>
    <property type="match status" value="1"/>
</dbReference>
<evidence type="ECO:0000256" key="3">
    <source>
        <dbReference type="ARBA" id="ARBA00029447"/>
    </source>
</evidence>
<dbReference type="CDD" id="cd19411">
    <property type="entry name" value="MCP2201-like_sensor"/>
    <property type="match status" value="1"/>
</dbReference>
<comment type="caution">
    <text evidence="9">The sequence shown here is derived from an EMBL/GenBank/DDBJ whole genome shotgun (WGS) entry which is preliminary data.</text>
</comment>
<evidence type="ECO:0000256" key="1">
    <source>
        <dbReference type="ARBA" id="ARBA00004370"/>
    </source>
</evidence>
<accession>A0A2N7PQG2</accession>
<evidence type="ECO:0000259" key="7">
    <source>
        <dbReference type="PROSITE" id="PS50111"/>
    </source>
</evidence>
<sequence>MFKNWSIAKKLIFGFVVIIFVVAIVSFNTLYSLYRISEDVKDLEERIAKINKNSDINEIVLTNIQLNINRMLLTQDLEKRNQIYKKILEARKAYQEHIEFLKKITRSEEGKRKLNEALNSVFALRESNNKVIELALAGRTQEASYIYEVEVEPKLKAMHKALDELRDFYSKEADTRVKEVINYVKREIIILLVFGAVFILVSLFVITSVTRAVRNPIDRLRQALDKVKEGDLSVDVNIASNDEIGIMARDLVEALSSMRALIEEVKHTSTSLASSSEELSAITKQFSVSIEIQVEKSTQIASAAEEMSTTVVDIAKNTTNILEESKKTVEIARNGENYTLKTASEVRVIKQTAEKLKEVMTSLEDKTKAIESVVEFIKDIAEQTNLLALNATIEAARAGEHGRSFAVVAGEIRKLAERTGKSTEEIAETIKEIRKAVEDVKKEVEEILQKVETGVKLSGEAADILNKIATASEKLQEMIQNIASATEEMSVTSETVAKDIGSVANAAKDLKVGVEQVAATAEEVAKLGIELKKVVEKFKI</sequence>
<organism evidence="9 10">
    <name type="scientific">Thermodesulfobacterium geofontis</name>
    <dbReference type="NCBI Taxonomy" id="1295609"/>
    <lineage>
        <taxon>Bacteria</taxon>
        <taxon>Pseudomonadati</taxon>
        <taxon>Thermodesulfobacteriota</taxon>
        <taxon>Thermodesulfobacteria</taxon>
        <taxon>Thermodesulfobacteriales</taxon>
        <taxon>Thermodesulfobacteriaceae</taxon>
        <taxon>Thermodesulfobacterium</taxon>
    </lineage>
</organism>
<feature type="coiled-coil region" evidence="5">
    <location>
        <begin position="423"/>
        <end position="488"/>
    </location>
</feature>
<dbReference type="InterPro" id="IPR047347">
    <property type="entry name" value="YvaQ-like_sensor"/>
</dbReference>
<keyword evidence="6" id="KW-1133">Transmembrane helix</keyword>
<dbReference type="PANTHER" id="PTHR32089:SF112">
    <property type="entry name" value="LYSOZYME-LIKE PROTEIN-RELATED"/>
    <property type="match status" value="1"/>
</dbReference>
<evidence type="ECO:0000256" key="6">
    <source>
        <dbReference type="SAM" id="Phobius"/>
    </source>
</evidence>
<gene>
    <name evidence="9" type="ORF">C0190_00520</name>
</gene>
<dbReference type="EMBL" id="PNIK01000006">
    <property type="protein sequence ID" value="PMP69121.1"/>
    <property type="molecule type" value="Genomic_DNA"/>
</dbReference>
<feature type="transmembrane region" description="Helical" evidence="6">
    <location>
        <begin position="12"/>
        <end position="34"/>
    </location>
</feature>
<feature type="transmembrane region" description="Helical" evidence="6">
    <location>
        <begin position="188"/>
        <end position="209"/>
    </location>
</feature>
<dbReference type="InterPro" id="IPR024478">
    <property type="entry name" value="HlyB_4HB_MCP"/>
</dbReference>
<dbReference type="InterPro" id="IPR004089">
    <property type="entry name" value="MCPsignal_dom"/>
</dbReference>
<comment type="similarity">
    <text evidence="3">Belongs to the methyl-accepting chemotaxis (MCP) protein family.</text>
</comment>
<dbReference type="FunFam" id="1.10.287.950:FF:000001">
    <property type="entry name" value="Methyl-accepting chemotaxis sensory transducer"/>
    <property type="match status" value="1"/>
</dbReference>
<dbReference type="SUPFAM" id="SSF58104">
    <property type="entry name" value="Methyl-accepting chemotaxis protein (MCP) signaling domain"/>
    <property type="match status" value="1"/>
</dbReference>
<dbReference type="AlphaFoldDB" id="A0A2N7PQG2"/>
<dbReference type="InterPro" id="IPR003660">
    <property type="entry name" value="HAMP_dom"/>
</dbReference>
<dbReference type="Pfam" id="PF00672">
    <property type="entry name" value="HAMP"/>
    <property type="match status" value="1"/>
</dbReference>
<evidence type="ECO:0000256" key="4">
    <source>
        <dbReference type="PROSITE-ProRule" id="PRU00284"/>
    </source>
</evidence>
<dbReference type="Gene3D" id="1.10.287.950">
    <property type="entry name" value="Methyl-accepting chemotaxis protein"/>
    <property type="match status" value="1"/>
</dbReference>
<reference evidence="9 10" key="1">
    <citation type="submission" date="2018-01" db="EMBL/GenBank/DDBJ databases">
        <title>Metagenomic assembled genomes from two thermal pools in the Uzon Caldera, Kamchatka, Russia.</title>
        <authorList>
            <person name="Wilkins L."/>
            <person name="Ettinger C."/>
        </authorList>
    </citation>
    <scope>NUCLEOTIDE SEQUENCE [LARGE SCALE GENOMIC DNA]</scope>
    <source>
        <strain evidence="9">ZAV-08</strain>
    </source>
</reference>
<dbReference type="CDD" id="cd11386">
    <property type="entry name" value="MCP_signal"/>
    <property type="match status" value="1"/>
</dbReference>
<keyword evidence="6" id="KW-0812">Transmembrane</keyword>
<dbReference type="Pfam" id="PF12729">
    <property type="entry name" value="4HB_MCP_1"/>
    <property type="match status" value="1"/>
</dbReference>